<feature type="domain" description="Cadherin" evidence="14">
    <location>
        <begin position="123"/>
        <end position="232"/>
    </location>
</feature>
<evidence type="ECO:0000256" key="2">
    <source>
        <dbReference type="ARBA" id="ARBA00022475"/>
    </source>
</evidence>
<dbReference type="AlphaFoldDB" id="A0AAD9K5H7"/>
<feature type="domain" description="Cadherin" evidence="14">
    <location>
        <begin position="346"/>
        <end position="449"/>
    </location>
</feature>
<dbReference type="PANTHER" id="PTHR24028">
    <property type="entry name" value="CADHERIN-87A"/>
    <property type="match status" value="1"/>
</dbReference>
<feature type="transmembrane region" description="Helical" evidence="13">
    <location>
        <begin position="791"/>
        <end position="814"/>
    </location>
</feature>
<dbReference type="PRINTS" id="PR00205">
    <property type="entry name" value="CADHERIN"/>
</dbReference>
<dbReference type="PROSITE" id="PS50268">
    <property type="entry name" value="CADHERIN_2"/>
    <property type="match status" value="7"/>
</dbReference>
<name>A0AAD9K5H7_9ANNE</name>
<evidence type="ECO:0000313" key="16">
    <source>
        <dbReference type="Proteomes" id="UP001208570"/>
    </source>
</evidence>
<keyword evidence="5" id="KW-0677">Repeat</keyword>
<keyword evidence="10" id="KW-0325">Glycoprotein</keyword>
<dbReference type="Pfam" id="PF00028">
    <property type="entry name" value="Cadherin"/>
    <property type="match status" value="6"/>
</dbReference>
<evidence type="ECO:0000256" key="4">
    <source>
        <dbReference type="ARBA" id="ARBA00022729"/>
    </source>
</evidence>
<feature type="domain" description="Cadherin" evidence="14">
    <location>
        <begin position="47"/>
        <end position="122"/>
    </location>
</feature>
<feature type="domain" description="Cadherin" evidence="14">
    <location>
        <begin position="659"/>
        <end position="763"/>
    </location>
</feature>
<keyword evidence="16" id="KW-1185">Reference proteome</keyword>
<dbReference type="FunFam" id="2.60.40.60:FF:000092">
    <property type="entry name" value="Protocadherin 8"/>
    <property type="match status" value="1"/>
</dbReference>
<keyword evidence="8 13" id="KW-1133">Transmembrane helix</keyword>
<reference evidence="15" key="1">
    <citation type="journal article" date="2023" name="Mol. Biol. Evol.">
        <title>Third-Generation Sequencing Reveals the Adaptive Role of the Epigenome in Three Deep-Sea Polychaetes.</title>
        <authorList>
            <person name="Perez M."/>
            <person name="Aroh O."/>
            <person name="Sun Y."/>
            <person name="Lan Y."/>
            <person name="Juniper S.K."/>
            <person name="Young C.R."/>
            <person name="Angers B."/>
            <person name="Qian P.Y."/>
        </authorList>
    </citation>
    <scope>NUCLEOTIDE SEQUENCE</scope>
    <source>
        <strain evidence="15">P08H-3</strain>
    </source>
</reference>
<evidence type="ECO:0000256" key="5">
    <source>
        <dbReference type="ARBA" id="ARBA00022737"/>
    </source>
</evidence>
<dbReference type="SMART" id="SM00112">
    <property type="entry name" value="CA"/>
    <property type="match status" value="7"/>
</dbReference>
<evidence type="ECO:0000256" key="7">
    <source>
        <dbReference type="ARBA" id="ARBA00022889"/>
    </source>
</evidence>
<dbReference type="FunFam" id="2.60.40.60:FF:000020">
    <property type="entry name" value="Dachsous cadherin-related 1b"/>
    <property type="match status" value="2"/>
</dbReference>
<evidence type="ECO:0000256" key="9">
    <source>
        <dbReference type="ARBA" id="ARBA00023136"/>
    </source>
</evidence>
<feature type="domain" description="Cadherin" evidence="14">
    <location>
        <begin position="450"/>
        <end position="553"/>
    </location>
</feature>
<evidence type="ECO:0000256" key="1">
    <source>
        <dbReference type="ARBA" id="ARBA00004251"/>
    </source>
</evidence>
<feature type="domain" description="Cadherin" evidence="14">
    <location>
        <begin position="233"/>
        <end position="341"/>
    </location>
</feature>
<protein>
    <recommendedName>
        <fullName evidence="14">Cadherin domain-containing protein</fullName>
    </recommendedName>
</protein>
<evidence type="ECO:0000259" key="14">
    <source>
        <dbReference type="PROSITE" id="PS50268"/>
    </source>
</evidence>
<evidence type="ECO:0000256" key="3">
    <source>
        <dbReference type="ARBA" id="ARBA00022692"/>
    </source>
</evidence>
<dbReference type="CDD" id="cd11304">
    <property type="entry name" value="Cadherin_repeat"/>
    <property type="match status" value="7"/>
</dbReference>
<dbReference type="InterPro" id="IPR050174">
    <property type="entry name" value="Protocadherin/Cadherin-CA"/>
</dbReference>
<dbReference type="GO" id="GO:0005509">
    <property type="term" value="F:calcium ion binding"/>
    <property type="evidence" value="ECO:0007669"/>
    <property type="project" value="UniProtKB-UniRule"/>
</dbReference>
<dbReference type="PANTHER" id="PTHR24028:SF146">
    <property type="entry name" value="CADHERIN 96CB, ISOFORM D-RELATED"/>
    <property type="match status" value="1"/>
</dbReference>
<dbReference type="EMBL" id="JAODUP010000054">
    <property type="protein sequence ID" value="KAK2165149.1"/>
    <property type="molecule type" value="Genomic_DNA"/>
</dbReference>
<evidence type="ECO:0000256" key="13">
    <source>
        <dbReference type="SAM" id="Phobius"/>
    </source>
</evidence>
<keyword evidence="3 13" id="KW-0812">Transmembrane</keyword>
<dbReference type="PROSITE" id="PS00232">
    <property type="entry name" value="CADHERIN_1"/>
    <property type="match status" value="3"/>
</dbReference>
<dbReference type="InterPro" id="IPR002126">
    <property type="entry name" value="Cadherin-like_dom"/>
</dbReference>
<keyword evidence="4" id="KW-0732">Signal</keyword>
<keyword evidence="6 11" id="KW-0106">Calcium</keyword>
<feature type="compositionally biased region" description="Basic and acidic residues" evidence="12">
    <location>
        <begin position="864"/>
        <end position="876"/>
    </location>
</feature>
<evidence type="ECO:0000313" key="15">
    <source>
        <dbReference type="EMBL" id="KAK2165149.1"/>
    </source>
</evidence>
<feature type="region of interest" description="Disordered" evidence="12">
    <location>
        <begin position="841"/>
        <end position="886"/>
    </location>
</feature>
<proteinExistence type="predicted"/>
<evidence type="ECO:0000256" key="6">
    <source>
        <dbReference type="ARBA" id="ARBA00022837"/>
    </source>
</evidence>
<dbReference type="GO" id="GO:0005886">
    <property type="term" value="C:plasma membrane"/>
    <property type="evidence" value="ECO:0007669"/>
    <property type="project" value="UniProtKB-SubCell"/>
</dbReference>
<dbReference type="Gene3D" id="2.60.40.60">
    <property type="entry name" value="Cadherins"/>
    <property type="match status" value="7"/>
</dbReference>
<evidence type="ECO:0000256" key="8">
    <source>
        <dbReference type="ARBA" id="ARBA00022989"/>
    </source>
</evidence>
<feature type="region of interest" description="Disordered" evidence="12">
    <location>
        <begin position="1043"/>
        <end position="1133"/>
    </location>
</feature>
<feature type="domain" description="Cadherin" evidence="14">
    <location>
        <begin position="554"/>
        <end position="655"/>
    </location>
</feature>
<evidence type="ECO:0000256" key="11">
    <source>
        <dbReference type="PROSITE-ProRule" id="PRU00043"/>
    </source>
</evidence>
<dbReference type="FunFam" id="2.60.40.60:FF:000007">
    <property type="entry name" value="Protocadherin alpha 2"/>
    <property type="match status" value="1"/>
</dbReference>
<accession>A0AAD9K5H7</accession>
<feature type="compositionally biased region" description="Polar residues" evidence="12">
    <location>
        <begin position="957"/>
        <end position="969"/>
    </location>
</feature>
<dbReference type="GO" id="GO:0007156">
    <property type="term" value="P:homophilic cell adhesion via plasma membrane adhesion molecules"/>
    <property type="evidence" value="ECO:0007669"/>
    <property type="project" value="InterPro"/>
</dbReference>
<keyword evidence="9 13" id="KW-0472">Membrane</keyword>
<comment type="caution">
    <text evidence="15">The sequence shown here is derived from an EMBL/GenBank/DDBJ whole genome shotgun (WGS) entry which is preliminary data.</text>
</comment>
<keyword evidence="7" id="KW-0130">Cell adhesion</keyword>
<dbReference type="FunFam" id="2.60.40.60:FF:000004">
    <property type="entry name" value="Protocadherin 1 gamma 2"/>
    <property type="match status" value="1"/>
</dbReference>
<evidence type="ECO:0000256" key="10">
    <source>
        <dbReference type="ARBA" id="ARBA00023180"/>
    </source>
</evidence>
<comment type="subcellular location">
    <subcellularLocation>
        <location evidence="1">Cell membrane</location>
        <topology evidence="1">Single-pass type I membrane protein</topology>
    </subcellularLocation>
</comment>
<organism evidence="15 16">
    <name type="scientific">Paralvinella palmiformis</name>
    <dbReference type="NCBI Taxonomy" id="53620"/>
    <lineage>
        <taxon>Eukaryota</taxon>
        <taxon>Metazoa</taxon>
        <taxon>Spiralia</taxon>
        <taxon>Lophotrochozoa</taxon>
        <taxon>Annelida</taxon>
        <taxon>Polychaeta</taxon>
        <taxon>Sedentaria</taxon>
        <taxon>Canalipalpata</taxon>
        <taxon>Terebellida</taxon>
        <taxon>Terebelliformia</taxon>
        <taxon>Alvinellidae</taxon>
        <taxon>Paralvinella</taxon>
    </lineage>
</organism>
<gene>
    <name evidence="15" type="ORF">LSH36_54g06002</name>
</gene>
<keyword evidence="2" id="KW-1003">Cell membrane</keyword>
<dbReference type="Proteomes" id="UP001208570">
    <property type="component" value="Unassembled WGS sequence"/>
</dbReference>
<dbReference type="SUPFAM" id="SSF49313">
    <property type="entry name" value="Cadherin-like"/>
    <property type="match status" value="6"/>
</dbReference>
<feature type="compositionally biased region" description="Polar residues" evidence="12">
    <location>
        <begin position="1064"/>
        <end position="1084"/>
    </location>
</feature>
<sequence length="1133" mass="124419">MISVGSSREQKHLEYSRLDQLAPNMEIAVIPEDAHFSDIYPASLLYRFRYDIIKGEHKQFFDIDPVRGMLTVTSLLDRDVICAQQLDCDIHLDVAIVQPVDYFEVIKVTLTLIDANDNDPAFPESETTLYLSENAAPPVSFVLPSAIDPDSGPNGIQSYDIVTETSMFGLLTSNDGFGITDVRLELREKLNRENEDSYQVSVIAKDGGTPTRSGTMTVYIKVVDANDNSPTFEFSLYNVSLKEDHVLGVPFLKVKASDPDQGLNGLVFYGLSSQMPSLTDGQLFTINNRTGEISLVKHLDYETQPIYHLLVSAQDLGPDSVPVHAKVIVHVQDVNDFVPDIHVNSWTDTGQIEVLENADPGTFVAHVSVDDRDLGISGQVTCHVSDPRFELKEIYLNTYKMVTVVSLDREQNNKTVITVECRDLGEKPLSSSVEVTVHIKDENDHPPVFTKSLYTANVPENSPRGYSILTVTAKDKDYGPNGKVTYHLHANSNNLLKIDTNTGVISTNSILDHERIKRIEFNVLAFDRGKQAFTATATVSLRITDVNDETPAFPQTSYNFGTYENQLPGTVIGKVTARDKDSPPNDKFLFSIQDTNAFSIDSESGSISTKKILDREHQSAYYLTIVATDMQPPYLSSSVTVTVYVADKNDNAPTIEFPNAANHMIEVSAFAPEGFIVTRIVAEDSDQGDHARLTYSIAKGNEGHLFDIDPDLGLLTVVSDLSQVTKDTHNLLIMVQDHGDDFNSAVTSLVIQINRTQAFADSIDLTNVRSGTEASSGGTDGSSRRFRSQDVILIILGAITVVLVSILITAIVCIKKRQQSRDRDSYKYMCRIDLANQLSSLHQDRADGEDGSRRDSDASEEDELEKRHFGHFDPRDSGIQAASVSGSFSDVSNGSHVALQIALANGGQPIDKNERISARKLPNVHVQSQHQTSPAANWHGAEKPINTLIPGERDSDSTSGCSADMSNPDSGKGHSDGSDTRLVNHGGQAHNVGVHSNAVKSCQNHGKNVTFGEVTCHSPKRSRDYASCPLPQCEANHFTCRLPLKSPNQATSSPGRGDDRTGCHGSTSTLNNRKQQSQYSNPSNGRIHPQPSVVLSTFGYDDTSNRRQHRREPASPSETHSFIMDPNIAQSIV</sequence>
<feature type="compositionally biased region" description="Basic and acidic residues" evidence="12">
    <location>
        <begin position="842"/>
        <end position="857"/>
    </location>
</feature>
<dbReference type="InterPro" id="IPR020894">
    <property type="entry name" value="Cadherin_CS"/>
</dbReference>
<dbReference type="FunFam" id="2.60.40.60:FF:000002">
    <property type="entry name" value="Protocadherin alpha 2"/>
    <property type="match status" value="1"/>
</dbReference>
<evidence type="ECO:0000256" key="12">
    <source>
        <dbReference type="SAM" id="MobiDB-lite"/>
    </source>
</evidence>
<feature type="region of interest" description="Disordered" evidence="12">
    <location>
        <begin position="927"/>
        <end position="989"/>
    </location>
</feature>
<dbReference type="InterPro" id="IPR015919">
    <property type="entry name" value="Cadherin-like_sf"/>
</dbReference>